<name>A0A2A8CZP7_9BACT</name>
<dbReference type="RefSeq" id="WP_098074366.1">
    <property type="nucleotide sequence ID" value="NZ_PDEQ01000002.1"/>
</dbReference>
<organism evidence="2 3">
    <name type="scientific">Longibacter salinarum</name>
    <dbReference type="NCBI Taxonomy" id="1850348"/>
    <lineage>
        <taxon>Bacteria</taxon>
        <taxon>Pseudomonadati</taxon>
        <taxon>Rhodothermota</taxon>
        <taxon>Rhodothermia</taxon>
        <taxon>Rhodothermales</taxon>
        <taxon>Salisaetaceae</taxon>
        <taxon>Longibacter</taxon>
    </lineage>
</organism>
<comment type="caution">
    <text evidence="2">The sequence shown here is derived from an EMBL/GenBank/DDBJ whole genome shotgun (WGS) entry which is preliminary data.</text>
</comment>
<dbReference type="OrthoDB" id="9876580at2"/>
<feature type="signal peptide" evidence="1">
    <location>
        <begin position="1"/>
        <end position="29"/>
    </location>
</feature>
<proteinExistence type="predicted"/>
<sequence>MHTRLLRSLIAPALTVAALLLVFTACDTATTGDDTITLNDPANPTTVTYEFEYDPSTAVNGEIGVASIGTDNLGSIIGTYGFSRDDVVSARVTSITISRSAGTRSASSSKLYDYVEDIKLHLGGSESGPLIAPEQAVQSTLETNLNTADTDLTGTIQSGPAQAFMIIGVNNTSETQGFIEAEVDFRIEVQSN</sequence>
<evidence type="ECO:0008006" key="4">
    <source>
        <dbReference type="Google" id="ProtNLM"/>
    </source>
</evidence>
<dbReference type="EMBL" id="PDEQ01000002">
    <property type="protein sequence ID" value="PEN14189.1"/>
    <property type="molecule type" value="Genomic_DNA"/>
</dbReference>
<feature type="chain" id="PRO_5012518253" description="Lipid/polyisoprenoid-binding YceI-like domain-containing protein" evidence="1">
    <location>
        <begin position="30"/>
        <end position="192"/>
    </location>
</feature>
<dbReference type="PROSITE" id="PS51257">
    <property type="entry name" value="PROKAR_LIPOPROTEIN"/>
    <property type="match status" value="1"/>
</dbReference>
<keyword evidence="1" id="KW-0732">Signal</keyword>
<protein>
    <recommendedName>
        <fullName evidence="4">Lipid/polyisoprenoid-binding YceI-like domain-containing protein</fullName>
    </recommendedName>
</protein>
<keyword evidence="3" id="KW-1185">Reference proteome</keyword>
<evidence type="ECO:0000256" key="1">
    <source>
        <dbReference type="SAM" id="SignalP"/>
    </source>
</evidence>
<dbReference type="Proteomes" id="UP000220102">
    <property type="component" value="Unassembled WGS sequence"/>
</dbReference>
<reference evidence="2 3" key="1">
    <citation type="submission" date="2017-10" db="EMBL/GenBank/DDBJ databases">
        <title>Draft genome of Longibacter Salinarum.</title>
        <authorList>
            <person name="Goh K.M."/>
            <person name="Shamsir M.S."/>
            <person name="Lim S.W."/>
        </authorList>
    </citation>
    <scope>NUCLEOTIDE SEQUENCE [LARGE SCALE GENOMIC DNA]</scope>
    <source>
        <strain evidence="2 3">KCTC 52045</strain>
    </source>
</reference>
<gene>
    <name evidence="2" type="ORF">CRI94_03875</name>
</gene>
<dbReference type="AlphaFoldDB" id="A0A2A8CZP7"/>
<evidence type="ECO:0000313" key="2">
    <source>
        <dbReference type="EMBL" id="PEN14189.1"/>
    </source>
</evidence>
<accession>A0A2A8CZP7</accession>
<evidence type="ECO:0000313" key="3">
    <source>
        <dbReference type="Proteomes" id="UP000220102"/>
    </source>
</evidence>